<comment type="caution">
    <text evidence="1">The sequence shown here is derived from an EMBL/GenBank/DDBJ whole genome shotgun (WGS) entry which is preliminary data.</text>
</comment>
<dbReference type="InterPro" id="IPR052550">
    <property type="entry name" value="Pyrimidine_5'-ntase_YjjG"/>
</dbReference>
<dbReference type="InterPro" id="IPR023214">
    <property type="entry name" value="HAD_sf"/>
</dbReference>
<dbReference type="PRINTS" id="PR00413">
    <property type="entry name" value="HADHALOGNASE"/>
</dbReference>
<dbReference type="Pfam" id="PF00702">
    <property type="entry name" value="Hydrolase"/>
    <property type="match status" value="1"/>
</dbReference>
<dbReference type="InterPro" id="IPR023198">
    <property type="entry name" value="PGP-like_dom2"/>
</dbReference>
<dbReference type="InterPro" id="IPR011951">
    <property type="entry name" value="HAD-SF_hydro_IA_YjjG/PynA"/>
</dbReference>
<dbReference type="SFLD" id="SFLDG01129">
    <property type="entry name" value="C1.5:_HAD__Beta-PGM__Phosphata"/>
    <property type="match status" value="1"/>
</dbReference>
<dbReference type="SUPFAM" id="SSF56784">
    <property type="entry name" value="HAD-like"/>
    <property type="match status" value="1"/>
</dbReference>
<dbReference type="NCBIfam" id="TIGR01549">
    <property type="entry name" value="HAD-SF-IA-v1"/>
    <property type="match status" value="1"/>
</dbReference>
<dbReference type="AlphaFoldDB" id="A0A921MQH7"/>
<dbReference type="InterPro" id="IPR036412">
    <property type="entry name" value="HAD-like_sf"/>
</dbReference>
<dbReference type="RefSeq" id="WP_273305730.1">
    <property type="nucleotide sequence ID" value="NZ_DYUD01000014.1"/>
</dbReference>
<dbReference type="InterPro" id="IPR006439">
    <property type="entry name" value="HAD-SF_hydro_IA"/>
</dbReference>
<dbReference type="EMBL" id="DYUD01000014">
    <property type="protein sequence ID" value="HJG88680.1"/>
    <property type="molecule type" value="Genomic_DNA"/>
</dbReference>
<sequence length="237" mass="27589">MNNRICKTLFIDLDDTIWDFRANSMWSLRQVYGEFSLDRVFTRYEQFQSLYMEANHELWEAYHHNRVTKEFLIVERFARPFRQVGSALSGDMDFIMQLNHRYLDVLAQQKRLVPGAVDLLDYLMAKGYPLYILSNGFAEVQSRKLHSGGIDRYFKRLILSDEIGITKPDRRLFDYALQVVGADAADTLIVGDNYDADILGAMHAGWRAIYFNRDKLPVTGEQPDYVVTELAEIKQIL</sequence>
<dbReference type="PANTHER" id="PTHR47478">
    <property type="match status" value="1"/>
</dbReference>
<organism evidence="1 2">
    <name type="scientific">Barnesiella viscericola</name>
    <dbReference type="NCBI Taxonomy" id="397865"/>
    <lineage>
        <taxon>Bacteria</taxon>
        <taxon>Pseudomonadati</taxon>
        <taxon>Bacteroidota</taxon>
        <taxon>Bacteroidia</taxon>
        <taxon>Bacteroidales</taxon>
        <taxon>Barnesiellaceae</taxon>
        <taxon>Barnesiella</taxon>
    </lineage>
</organism>
<dbReference type="GO" id="GO:0008253">
    <property type="term" value="F:5'-nucleotidase activity"/>
    <property type="evidence" value="ECO:0007669"/>
    <property type="project" value="InterPro"/>
</dbReference>
<dbReference type="Proteomes" id="UP000757103">
    <property type="component" value="Unassembled WGS sequence"/>
</dbReference>
<accession>A0A921MQH7</accession>
<reference evidence="1" key="1">
    <citation type="journal article" date="2021" name="PeerJ">
        <title>Extensive microbial diversity within the chicken gut microbiome revealed by metagenomics and culture.</title>
        <authorList>
            <person name="Gilroy R."/>
            <person name="Ravi A."/>
            <person name="Getino M."/>
            <person name="Pursley I."/>
            <person name="Horton D.L."/>
            <person name="Alikhan N.F."/>
            <person name="Baker D."/>
            <person name="Gharbi K."/>
            <person name="Hall N."/>
            <person name="Watson M."/>
            <person name="Adriaenssens E.M."/>
            <person name="Foster-Nyarko E."/>
            <person name="Jarju S."/>
            <person name="Secka A."/>
            <person name="Antonio M."/>
            <person name="Oren A."/>
            <person name="Chaudhuri R.R."/>
            <person name="La Ragione R."/>
            <person name="Hildebrand F."/>
            <person name="Pallen M.J."/>
        </authorList>
    </citation>
    <scope>NUCLEOTIDE SEQUENCE</scope>
    <source>
        <strain evidence="1">CHK121-7720</strain>
    </source>
</reference>
<name>A0A921MQH7_9BACT</name>
<dbReference type="Gene3D" id="3.40.50.1000">
    <property type="entry name" value="HAD superfamily/HAD-like"/>
    <property type="match status" value="1"/>
</dbReference>
<dbReference type="SFLD" id="SFLDS00003">
    <property type="entry name" value="Haloacid_Dehalogenase"/>
    <property type="match status" value="1"/>
</dbReference>
<proteinExistence type="predicted"/>
<evidence type="ECO:0000313" key="1">
    <source>
        <dbReference type="EMBL" id="HJG88680.1"/>
    </source>
</evidence>
<dbReference type="PANTHER" id="PTHR47478:SF1">
    <property type="entry name" value="PYRIMIDINE 5'-NUCLEOTIDASE YJJG"/>
    <property type="match status" value="1"/>
</dbReference>
<evidence type="ECO:0000313" key="2">
    <source>
        <dbReference type="Proteomes" id="UP000757103"/>
    </source>
</evidence>
<dbReference type="NCBIfam" id="TIGR02254">
    <property type="entry name" value="YjjG_YfnB"/>
    <property type="match status" value="1"/>
</dbReference>
<gene>
    <name evidence="1" type="ORF">K8U91_04275</name>
</gene>
<reference evidence="1" key="2">
    <citation type="submission" date="2021-09" db="EMBL/GenBank/DDBJ databases">
        <authorList>
            <person name="Gilroy R."/>
        </authorList>
    </citation>
    <scope>NUCLEOTIDE SEQUENCE</scope>
    <source>
        <strain evidence="1">CHK121-7720</strain>
    </source>
</reference>
<protein>
    <submittedName>
        <fullName evidence="1">YjjG family noncanonical pyrimidine nucleotidase</fullName>
    </submittedName>
</protein>
<dbReference type="Gene3D" id="1.10.150.240">
    <property type="entry name" value="Putative phosphatase, domain 2"/>
    <property type="match status" value="1"/>
</dbReference>